<accession>A0ABN8PVZ0</accession>
<keyword evidence="3" id="KW-1185">Reference proteome</keyword>
<proteinExistence type="predicted"/>
<evidence type="ECO:0000313" key="2">
    <source>
        <dbReference type="EMBL" id="CAH3149644.1"/>
    </source>
</evidence>
<keyword evidence="1" id="KW-0732">Signal</keyword>
<dbReference type="Proteomes" id="UP001159427">
    <property type="component" value="Unassembled WGS sequence"/>
</dbReference>
<evidence type="ECO:0000256" key="1">
    <source>
        <dbReference type="SAM" id="SignalP"/>
    </source>
</evidence>
<dbReference type="EMBL" id="CALNXI010000976">
    <property type="protein sequence ID" value="CAH3149644.1"/>
    <property type="molecule type" value="Genomic_DNA"/>
</dbReference>
<name>A0ABN8PVZ0_9CNID</name>
<protein>
    <submittedName>
        <fullName evidence="2">Uncharacterized protein</fullName>
    </submittedName>
</protein>
<reference evidence="2 3" key="1">
    <citation type="submission" date="2022-05" db="EMBL/GenBank/DDBJ databases">
        <authorList>
            <consortium name="Genoscope - CEA"/>
            <person name="William W."/>
        </authorList>
    </citation>
    <scope>NUCLEOTIDE SEQUENCE [LARGE SCALE GENOMIC DNA]</scope>
</reference>
<evidence type="ECO:0000313" key="3">
    <source>
        <dbReference type="Proteomes" id="UP001159427"/>
    </source>
</evidence>
<sequence>MLSHFSFIILSLLVLPRASANIYENVHNLLTPNEIEKIFGEPFLQSSKWRDR</sequence>
<gene>
    <name evidence="2" type="ORF">PEVE_00044996</name>
</gene>
<feature type="signal peptide" evidence="1">
    <location>
        <begin position="1"/>
        <end position="20"/>
    </location>
</feature>
<organism evidence="2 3">
    <name type="scientific">Porites evermanni</name>
    <dbReference type="NCBI Taxonomy" id="104178"/>
    <lineage>
        <taxon>Eukaryota</taxon>
        <taxon>Metazoa</taxon>
        <taxon>Cnidaria</taxon>
        <taxon>Anthozoa</taxon>
        <taxon>Hexacorallia</taxon>
        <taxon>Scleractinia</taxon>
        <taxon>Fungiina</taxon>
        <taxon>Poritidae</taxon>
        <taxon>Porites</taxon>
    </lineage>
</organism>
<feature type="chain" id="PRO_5045510251" evidence="1">
    <location>
        <begin position="21"/>
        <end position="52"/>
    </location>
</feature>
<comment type="caution">
    <text evidence="2">The sequence shown here is derived from an EMBL/GenBank/DDBJ whole genome shotgun (WGS) entry which is preliminary data.</text>
</comment>